<dbReference type="AlphaFoldDB" id="A0A0U4C940"/>
<keyword evidence="4 7" id="KW-0812">Transmembrane</keyword>
<keyword evidence="5 7" id="KW-1133">Transmembrane helix</keyword>
<dbReference type="STRING" id="2041.AERYTH_06525"/>
<dbReference type="PATRIC" id="fig|2041.4.peg.1369"/>
<feature type="transmembrane region" description="Helical" evidence="7">
    <location>
        <begin position="73"/>
        <end position="102"/>
    </location>
</feature>
<reference evidence="9 10" key="1">
    <citation type="journal article" date="1991" name="Int. J. Syst. Bacteriol.">
        <title>Description of the erythromycin-producing bacterium Arthrobacter sp. strain NRRL B-3381 as Aeromicrobium erythreum gen. nov., sp. nov.</title>
        <authorList>
            <person name="Miller E.S."/>
            <person name="Woese C.R."/>
            <person name="Brenner S."/>
        </authorList>
    </citation>
    <scope>NUCLEOTIDE SEQUENCE [LARGE SCALE GENOMIC DNA]</scope>
    <source>
        <strain evidence="9 10">AR18</strain>
    </source>
</reference>
<evidence type="ECO:0000256" key="3">
    <source>
        <dbReference type="ARBA" id="ARBA00022475"/>
    </source>
</evidence>
<comment type="subcellular location">
    <subcellularLocation>
        <location evidence="1">Cell membrane</location>
        <topology evidence="1">Multi-pass membrane protein</topology>
    </subcellularLocation>
</comment>
<dbReference type="GO" id="GO:0005886">
    <property type="term" value="C:plasma membrane"/>
    <property type="evidence" value="ECO:0007669"/>
    <property type="project" value="UniProtKB-SubCell"/>
</dbReference>
<dbReference type="GO" id="GO:0055085">
    <property type="term" value="P:transmembrane transport"/>
    <property type="evidence" value="ECO:0007669"/>
    <property type="project" value="InterPro"/>
</dbReference>
<feature type="transmembrane region" description="Helical" evidence="7">
    <location>
        <begin position="335"/>
        <end position="362"/>
    </location>
</feature>
<evidence type="ECO:0000313" key="10">
    <source>
        <dbReference type="Proteomes" id="UP000067689"/>
    </source>
</evidence>
<dbReference type="EMBL" id="CP011502">
    <property type="protein sequence ID" value="ALX04366.1"/>
    <property type="molecule type" value="Genomic_DNA"/>
</dbReference>
<accession>A0A0U4C940</accession>
<evidence type="ECO:0000256" key="1">
    <source>
        <dbReference type="ARBA" id="ARBA00004651"/>
    </source>
</evidence>
<evidence type="ECO:0000256" key="2">
    <source>
        <dbReference type="ARBA" id="ARBA00022448"/>
    </source>
</evidence>
<protein>
    <recommendedName>
        <fullName evidence="8">Citrate transporter-like domain-containing protein</fullName>
    </recommendedName>
</protein>
<dbReference type="PANTHER" id="PTHR43302:SF5">
    <property type="entry name" value="TRANSPORTER ARSB-RELATED"/>
    <property type="match status" value="1"/>
</dbReference>
<name>A0A0U4C940_9ACTN</name>
<keyword evidence="3" id="KW-1003">Cell membrane</keyword>
<dbReference type="PANTHER" id="PTHR43302">
    <property type="entry name" value="TRANSPORTER ARSB-RELATED"/>
    <property type="match status" value="1"/>
</dbReference>
<feature type="transmembrane region" description="Helical" evidence="7">
    <location>
        <begin position="194"/>
        <end position="225"/>
    </location>
</feature>
<dbReference type="Proteomes" id="UP000067689">
    <property type="component" value="Chromosome"/>
</dbReference>
<feature type="transmembrane region" description="Helical" evidence="7">
    <location>
        <begin position="154"/>
        <end position="173"/>
    </location>
</feature>
<feature type="domain" description="Citrate transporter-like" evidence="8">
    <location>
        <begin position="9"/>
        <end position="294"/>
    </location>
</feature>
<evidence type="ECO:0000256" key="4">
    <source>
        <dbReference type="ARBA" id="ARBA00022692"/>
    </source>
</evidence>
<feature type="transmembrane region" description="Helical" evidence="7">
    <location>
        <begin position="231"/>
        <end position="250"/>
    </location>
</feature>
<dbReference type="KEGG" id="aer:AERYTH_06525"/>
<evidence type="ECO:0000313" key="9">
    <source>
        <dbReference type="EMBL" id="ALX04366.1"/>
    </source>
</evidence>
<keyword evidence="2" id="KW-0813">Transport</keyword>
<evidence type="ECO:0000256" key="7">
    <source>
        <dbReference type="SAM" id="Phobius"/>
    </source>
</evidence>
<evidence type="ECO:0000256" key="6">
    <source>
        <dbReference type="ARBA" id="ARBA00023136"/>
    </source>
</evidence>
<proteinExistence type="predicted"/>
<evidence type="ECO:0000256" key="5">
    <source>
        <dbReference type="ARBA" id="ARBA00022989"/>
    </source>
</evidence>
<feature type="transmembrane region" description="Helical" evidence="7">
    <location>
        <begin position="114"/>
        <end position="134"/>
    </location>
</feature>
<keyword evidence="10" id="KW-1185">Reference proteome</keyword>
<evidence type="ECO:0000259" key="8">
    <source>
        <dbReference type="Pfam" id="PF03600"/>
    </source>
</evidence>
<gene>
    <name evidence="9" type="ORF">AERYTH_06525</name>
</gene>
<dbReference type="Pfam" id="PF03600">
    <property type="entry name" value="CitMHS"/>
    <property type="match status" value="1"/>
</dbReference>
<dbReference type="InterPro" id="IPR004680">
    <property type="entry name" value="Cit_transptr-like_dom"/>
</dbReference>
<feature type="transmembrane region" description="Helical" evidence="7">
    <location>
        <begin position="271"/>
        <end position="294"/>
    </location>
</feature>
<organism evidence="9 10">
    <name type="scientific">Aeromicrobium erythreum</name>
    <dbReference type="NCBI Taxonomy" id="2041"/>
    <lineage>
        <taxon>Bacteria</taxon>
        <taxon>Bacillati</taxon>
        <taxon>Actinomycetota</taxon>
        <taxon>Actinomycetes</taxon>
        <taxon>Propionibacteriales</taxon>
        <taxon>Nocardioidaceae</taxon>
        <taxon>Aeromicrobium</taxon>
    </lineage>
</organism>
<keyword evidence="6 7" id="KW-0472">Membrane</keyword>
<sequence>MLTANPFLTATAVAAALTCLLVPPSAEYLHYPEYRTLVGLWCFLTVISALDRTHLVTAAAEGAVGVLRGRRTLVVGLVLLTALGSMLITNDMALLTFLPLSALALRATGDEEHLAYVFVLQTVAANLGGMITPFGSPQNLFLYQYFHLSVGQLVAVMAIPFVLSIALLVLACLRVPGGPIRPVTSRTSVRWRPAAVHLVLFGVAVALVVRALPVWTGLVVVAVVAVVDRRALRSVDYGLLATFMLFFVFAGNLERVPQASGFLQDLLQEHVLLWSVAGSQLISNVPTALIYAPFTDDWRALLLGVNVGGVGTVVASLASLITLRRYQLLRPGGTRAFLGLFTVVNVLFLVVLLGATSALLAAGVL</sequence>
<feature type="transmembrane region" description="Helical" evidence="7">
    <location>
        <begin position="300"/>
        <end position="323"/>
    </location>
</feature>